<evidence type="ECO:0000256" key="2">
    <source>
        <dbReference type="ARBA" id="ARBA00022679"/>
    </source>
</evidence>
<organism evidence="6 7">
    <name type="scientific">Glutamicibacter creatinolyticus</name>
    <dbReference type="NCBI Taxonomy" id="162496"/>
    <lineage>
        <taxon>Bacteria</taxon>
        <taxon>Bacillati</taxon>
        <taxon>Actinomycetota</taxon>
        <taxon>Actinomycetes</taxon>
        <taxon>Micrococcales</taxon>
        <taxon>Micrococcaceae</taxon>
        <taxon>Glutamicibacter</taxon>
    </lineage>
</organism>
<comment type="similarity">
    <text evidence="1">Belongs to the transferase hexapeptide repeat family.</text>
</comment>
<dbReference type="InterPro" id="IPR018357">
    <property type="entry name" value="Hexapep_transf_CS"/>
</dbReference>
<sequence length="192" mass="20502">MTELFADDSRSNRERMLAGDPYIADAELAQLSQQALSRTYEYERAYLEDPASARRILENLIGELGTGVDIRPPLRVDYGSNISIGEGTFINFNFTALDVAPIKIGADCQIGPNVQLLTPTHPLDPEERRSKIESAQPITLGDNVWLGGGVVIVPGISIGHNSVIGAGAVVTRDIPAGVVAAGNPARVIKQLA</sequence>
<keyword evidence="3" id="KW-0677">Repeat</keyword>
<evidence type="ECO:0000313" key="6">
    <source>
        <dbReference type="EMBL" id="QCY48102.1"/>
    </source>
</evidence>
<dbReference type="GO" id="GO:0008374">
    <property type="term" value="F:O-acyltransferase activity"/>
    <property type="evidence" value="ECO:0007669"/>
    <property type="project" value="TreeGrafter"/>
</dbReference>
<accession>A0A5B7WW32</accession>
<dbReference type="AlphaFoldDB" id="A0A5B7WW32"/>
<dbReference type="KEGG" id="gcr:GcLGCM259_2395"/>
<keyword evidence="4" id="KW-0012">Acyltransferase</keyword>
<dbReference type="InterPro" id="IPR011004">
    <property type="entry name" value="Trimer_LpxA-like_sf"/>
</dbReference>
<keyword evidence="2 6" id="KW-0808">Transferase</keyword>
<dbReference type="SMART" id="SM01266">
    <property type="entry name" value="Mac"/>
    <property type="match status" value="1"/>
</dbReference>
<proteinExistence type="inferred from homology"/>
<dbReference type="InterPro" id="IPR001451">
    <property type="entry name" value="Hexapep"/>
</dbReference>
<dbReference type="RefSeq" id="WP_138926767.1">
    <property type="nucleotide sequence ID" value="NZ_CP034412.1"/>
</dbReference>
<reference evidence="6 7" key="1">
    <citation type="submission" date="2018-12" db="EMBL/GenBank/DDBJ databases">
        <title>Complete Genome Sequence of Glutamicibacter creatinolyticus strain LGCM259,isolated from an abscess of a 12-year-old mare in Italy.</title>
        <authorList>
            <person name="Santos R.G."/>
            <person name="Silva A.L."/>
            <person name="Seyffert N."/>
            <person name="Castro T.L.P."/>
            <person name="Attili A.R."/>
            <person name="Rifici C."/>
            <person name="Mazzullo G."/>
            <person name="Brenig B."/>
            <person name="Venanzi F."/>
            <person name="Azevedo V."/>
        </authorList>
    </citation>
    <scope>NUCLEOTIDE SEQUENCE [LARGE SCALE GENOMIC DNA]</scope>
    <source>
        <strain evidence="6 7">LGCM 259</strain>
    </source>
</reference>
<dbReference type="Pfam" id="PF00132">
    <property type="entry name" value="Hexapep"/>
    <property type="match status" value="1"/>
</dbReference>
<dbReference type="InterPro" id="IPR051159">
    <property type="entry name" value="Hexapeptide_acetyltransf"/>
</dbReference>
<dbReference type="GO" id="GO:0005829">
    <property type="term" value="C:cytosol"/>
    <property type="evidence" value="ECO:0007669"/>
    <property type="project" value="TreeGrafter"/>
</dbReference>
<dbReference type="PROSITE" id="PS00101">
    <property type="entry name" value="HEXAPEP_TRANSFERASES"/>
    <property type="match status" value="1"/>
</dbReference>
<name>A0A5B7WW32_9MICC</name>
<evidence type="ECO:0000256" key="3">
    <source>
        <dbReference type="ARBA" id="ARBA00022737"/>
    </source>
</evidence>
<dbReference type="CDD" id="cd03357">
    <property type="entry name" value="LbH_MAT_GAT"/>
    <property type="match status" value="1"/>
</dbReference>
<dbReference type="EMBL" id="CP034412">
    <property type="protein sequence ID" value="QCY48102.1"/>
    <property type="molecule type" value="Genomic_DNA"/>
</dbReference>
<evidence type="ECO:0000256" key="1">
    <source>
        <dbReference type="ARBA" id="ARBA00007274"/>
    </source>
</evidence>
<evidence type="ECO:0000259" key="5">
    <source>
        <dbReference type="SMART" id="SM01266"/>
    </source>
</evidence>
<dbReference type="Pfam" id="PF12464">
    <property type="entry name" value="Mac"/>
    <property type="match status" value="1"/>
</dbReference>
<dbReference type="PANTHER" id="PTHR23416">
    <property type="entry name" value="SIALIC ACID SYNTHASE-RELATED"/>
    <property type="match status" value="1"/>
</dbReference>
<dbReference type="Proteomes" id="UP000307000">
    <property type="component" value="Chromosome"/>
</dbReference>
<dbReference type="Gene3D" id="2.160.10.10">
    <property type="entry name" value="Hexapeptide repeat proteins"/>
    <property type="match status" value="1"/>
</dbReference>
<dbReference type="GO" id="GO:0016407">
    <property type="term" value="F:acetyltransferase activity"/>
    <property type="evidence" value="ECO:0007669"/>
    <property type="project" value="InterPro"/>
</dbReference>
<dbReference type="InterPro" id="IPR024688">
    <property type="entry name" value="Mac_dom"/>
</dbReference>
<feature type="domain" description="Maltose/galactoside acetyltransferase" evidence="5">
    <location>
        <begin position="13"/>
        <end position="66"/>
    </location>
</feature>
<dbReference type="PANTHER" id="PTHR23416:SF23">
    <property type="entry name" value="ACETYLTRANSFERASE C18B11.09C-RELATED"/>
    <property type="match status" value="1"/>
</dbReference>
<dbReference type="FunFam" id="2.160.10.10:FF:000025">
    <property type="entry name" value="Hexapeptide-repeat containing-acetyltransferase"/>
    <property type="match status" value="1"/>
</dbReference>
<keyword evidence="7" id="KW-1185">Reference proteome</keyword>
<dbReference type="SUPFAM" id="SSF51161">
    <property type="entry name" value="Trimeric LpxA-like enzymes"/>
    <property type="match status" value="1"/>
</dbReference>
<evidence type="ECO:0000256" key="4">
    <source>
        <dbReference type="ARBA" id="ARBA00023315"/>
    </source>
</evidence>
<gene>
    <name evidence="6" type="ORF">GcLGCM259_2395</name>
</gene>
<evidence type="ECO:0000313" key="7">
    <source>
        <dbReference type="Proteomes" id="UP000307000"/>
    </source>
</evidence>
<protein>
    <submittedName>
        <fullName evidence="6">Sugar O-acetyltransferase</fullName>
    </submittedName>
</protein>